<dbReference type="GO" id="GO:0007131">
    <property type="term" value="P:reciprocal meiotic recombination"/>
    <property type="evidence" value="ECO:0007669"/>
    <property type="project" value="TreeGrafter"/>
</dbReference>
<feature type="domain" description="GRIP" evidence="3">
    <location>
        <begin position="671"/>
        <end position="718"/>
    </location>
</feature>
<dbReference type="PANTHER" id="PTHR23160">
    <property type="entry name" value="SYNAPTONEMAL COMPLEX PROTEIN-RELATED"/>
    <property type="match status" value="1"/>
</dbReference>
<dbReference type="AlphaFoldDB" id="A0A7I8LK67"/>
<feature type="coiled-coil region" evidence="2">
    <location>
        <begin position="317"/>
        <end position="362"/>
    </location>
</feature>
<evidence type="ECO:0000259" key="3">
    <source>
        <dbReference type="PROSITE" id="PS50913"/>
    </source>
</evidence>
<evidence type="ECO:0000313" key="5">
    <source>
        <dbReference type="Proteomes" id="UP000663760"/>
    </source>
</evidence>
<feature type="coiled-coil region" evidence="2">
    <location>
        <begin position="500"/>
        <end position="592"/>
    </location>
</feature>
<sequence>MESGVRAGSEDADDEIVQMVAELTFQKEYLKAQFIELNESRIGIGIGQGVGVQAGDSPSEDLSRLREEIRTLSVEIQERRETQKAAEDALANLRVLYSELDARAEELSAQLAEAQQKMEQEIKVRDEKYMDLDSKFGRLHKRAKQKIQEIQKEKDDLEVHLHEVKEKAEQAAAQQSLAQQELERTLQHANEALRSMEFEKKQLRTSNSKLRENMDELCRALETKENSFEELQQSLLKKEQLLEDTQRLLQAAEEKKQASIADLSSKHHKILESMQAQLADALSDRSNAAEAIASLQVLIIEKDSRIAELDAASTGEIARLGAAVEAAKQELNLLKNEHEKERESWEANCQALRNKVEASESARLSFEIEAAKTKSQLELELSLQNQMLNSREADLTAAKEEISRLESEFSSYKVRAHALLQKKEAEISAAKDNELIKAYEEAVKEAEREASMALAERDKALHDLQVALDRHDNKIAARDAALADAQQRIKSISLKLDSISIQYQSDRELWQKNLEDLEESSSLRYRALEAQASTYNGDDLQKQLEELRLEHRKLKEEHDTFCDISDRMMEEKEKEIIKLKEENRNLSRVLEQRQHVYYVKQDPQGPNVAAAEQQILLLARQQAQREEELAQSQRHILALQEEIEELERENRLHSQQEAMLKEELRNMERKHKRDGVDMTYLKNVILKLLETGEVEALLPVVGMLLQFSPEEMRKCQQAYSATNNATAAPLAGPPTDMTASATPRSLFSRFSFS</sequence>
<protein>
    <recommendedName>
        <fullName evidence="3">GRIP domain-containing protein</fullName>
    </recommendedName>
</protein>
<dbReference type="EMBL" id="LR746281">
    <property type="protein sequence ID" value="CAA7410471.1"/>
    <property type="molecule type" value="Genomic_DNA"/>
</dbReference>
<reference evidence="4" key="1">
    <citation type="submission" date="2020-02" db="EMBL/GenBank/DDBJ databases">
        <authorList>
            <person name="Scholz U."/>
            <person name="Mascher M."/>
            <person name="Fiebig A."/>
        </authorList>
    </citation>
    <scope>NUCLEOTIDE SEQUENCE</scope>
</reference>
<organism evidence="4 5">
    <name type="scientific">Spirodela intermedia</name>
    <name type="common">Intermediate duckweed</name>
    <dbReference type="NCBI Taxonomy" id="51605"/>
    <lineage>
        <taxon>Eukaryota</taxon>
        <taxon>Viridiplantae</taxon>
        <taxon>Streptophyta</taxon>
        <taxon>Embryophyta</taxon>
        <taxon>Tracheophyta</taxon>
        <taxon>Spermatophyta</taxon>
        <taxon>Magnoliopsida</taxon>
        <taxon>Liliopsida</taxon>
        <taxon>Araceae</taxon>
        <taxon>Lemnoideae</taxon>
        <taxon>Spirodela</taxon>
    </lineage>
</organism>
<proteinExistence type="predicted"/>
<keyword evidence="5" id="KW-1185">Reference proteome</keyword>
<evidence type="ECO:0000256" key="2">
    <source>
        <dbReference type="SAM" id="Coils"/>
    </source>
</evidence>
<dbReference type="PROSITE" id="PS50913">
    <property type="entry name" value="GRIP"/>
    <property type="match status" value="1"/>
</dbReference>
<accession>A0A7I8LK67</accession>
<evidence type="ECO:0000256" key="1">
    <source>
        <dbReference type="ARBA" id="ARBA00023054"/>
    </source>
</evidence>
<feature type="coiled-coil region" evidence="2">
    <location>
        <begin position="622"/>
        <end position="670"/>
    </location>
</feature>
<feature type="coiled-coil region" evidence="2">
    <location>
        <begin position="388"/>
        <end position="463"/>
    </location>
</feature>
<dbReference type="OrthoDB" id="1926336at2759"/>
<evidence type="ECO:0000313" key="4">
    <source>
        <dbReference type="EMBL" id="CAA7410471.1"/>
    </source>
</evidence>
<dbReference type="PANTHER" id="PTHR23160:SF1">
    <property type="entry name" value="PROTEIN GRIP"/>
    <property type="match status" value="1"/>
</dbReference>
<dbReference type="SMART" id="SM00755">
    <property type="entry name" value="Grip"/>
    <property type="match status" value="1"/>
</dbReference>
<gene>
    <name evidence="4" type="ORF">SI8410_18021149</name>
</gene>
<dbReference type="Proteomes" id="UP000663760">
    <property type="component" value="Chromosome 18"/>
</dbReference>
<dbReference type="InterPro" id="IPR000237">
    <property type="entry name" value="GRIP_dom"/>
</dbReference>
<name>A0A7I8LK67_SPIIN</name>
<feature type="coiled-coil region" evidence="2">
    <location>
        <begin position="62"/>
        <end position="291"/>
    </location>
</feature>
<dbReference type="Pfam" id="PF01465">
    <property type="entry name" value="GRIP"/>
    <property type="match status" value="1"/>
</dbReference>
<keyword evidence="1 2" id="KW-0175">Coiled coil</keyword>